<dbReference type="InterPro" id="IPR038988">
    <property type="entry name" value="Sas4"/>
</dbReference>
<dbReference type="AlphaFoldDB" id="A0A2P7YHG0"/>
<feature type="domain" description="Something about silencing protein 4" evidence="1">
    <location>
        <begin position="84"/>
        <end position="178"/>
    </location>
</feature>
<gene>
    <name evidence="2" type="ORF">C7M61_004653</name>
</gene>
<evidence type="ECO:0000259" key="1">
    <source>
        <dbReference type="Pfam" id="PF15460"/>
    </source>
</evidence>
<organism evidence="2 3">
    <name type="scientific">Candidozyma pseudohaemuli</name>
    <dbReference type="NCBI Taxonomy" id="418784"/>
    <lineage>
        <taxon>Eukaryota</taxon>
        <taxon>Fungi</taxon>
        <taxon>Dikarya</taxon>
        <taxon>Ascomycota</taxon>
        <taxon>Saccharomycotina</taxon>
        <taxon>Pichiomycetes</taxon>
        <taxon>Metschnikowiaceae</taxon>
        <taxon>Candidozyma</taxon>
    </lineage>
</organism>
<dbReference type="EMBL" id="PYFQ01000016">
    <property type="protein sequence ID" value="PSK35406.1"/>
    <property type="molecule type" value="Genomic_DNA"/>
</dbReference>
<dbReference type="GO" id="GO:0004402">
    <property type="term" value="F:histone acetyltransferase activity"/>
    <property type="evidence" value="ECO:0007669"/>
    <property type="project" value="TreeGrafter"/>
</dbReference>
<dbReference type="RefSeq" id="XP_024711922.1">
    <property type="nucleotide sequence ID" value="XM_024859970.1"/>
</dbReference>
<dbReference type="STRING" id="418784.A0A2P7YHG0"/>
<comment type="caution">
    <text evidence="2">The sequence shown here is derived from an EMBL/GenBank/DDBJ whole genome shotgun (WGS) entry which is preliminary data.</text>
</comment>
<dbReference type="PANTHER" id="PTHR38422:SF1">
    <property type="entry name" value="SOMETHING ABOUT SILENCING PROTEIN 4"/>
    <property type="match status" value="1"/>
</dbReference>
<dbReference type="InterPro" id="IPR029184">
    <property type="entry name" value="Sas4_dom"/>
</dbReference>
<dbReference type="GO" id="GO:0033255">
    <property type="term" value="C:SAS acetyltransferase complex"/>
    <property type="evidence" value="ECO:0007669"/>
    <property type="project" value="InterPro"/>
</dbReference>
<protein>
    <recommendedName>
        <fullName evidence="1">Something about silencing protein 4 domain-containing protein</fullName>
    </recommendedName>
</protein>
<dbReference type="VEuPathDB" id="FungiDB:C7M61_004653"/>
<dbReference type="GeneID" id="36568040"/>
<evidence type="ECO:0000313" key="2">
    <source>
        <dbReference type="EMBL" id="PSK35406.1"/>
    </source>
</evidence>
<sequence>MEKKRRLRLQERSKGASRLFDFDGSNAVLYKDAPMFIDQGSSKRRPFTYYGDMSRLPERKATLKSTKITRKEIVLPRRQRTKGDPLSDDVYLPFHRKMKRDEKSMTGSDKNRIANEVDNFRMQLMLLQQNNWARHLPKMTYINDKSDAAELLWKRQATAAELLRLVLKYENWEARNEQCIADIKEFESRKNPKVTDSEPVEEDDSDELILALTLVQEEREQQRLEEYGPLLRLLLHNGYDLVFGPLQFPRIEPLIL</sequence>
<evidence type="ECO:0000313" key="3">
    <source>
        <dbReference type="Proteomes" id="UP000241107"/>
    </source>
</evidence>
<accession>A0A2P7YHG0</accession>
<name>A0A2P7YHG0_9ASCO</name>
<dbReference type="OrthoDB" id="1938992at2759"/>
<keyword evidence="3" id="KW-1185">Reference proteome</keyword>
<proteinExistence type="predicted"/>
<reference evidence="2 3" key="1">
    <citation type="submission" date="2018-03" db="EMBL/GenBank/DDBJ databases">
        <title>Candida pseudohaemulonii genome assembly and annotation.</title>
        <authorList>
            <person name="Munoz J.F."/>
            <person name="Gade L.G."/>
            <person name="Chow N.A."/>
            <person name="Litvintseva A.P."/>
            <person name="Loparev V.N."/>
            <person name="Cuomo C.A."/>
        </authorList>
    </citation>
    <scope>NUCLEOTIDE SEQUENCE [LARGE SCALE GENOMIC DNA]</scope>
    <source>
        <strain evidence="2 3">B12108</strain>
    </source>
</reference>
<dbReference type="Pfam" id="PF15460">
    <property type="entry name" value="SAS4"/>
    <property type="match status" value="1"/>
</dbReference>
<dbReference type="Proteomes" id="UP000241107">
    <property type="component" value="Unassembled WGS sequence"/>
</dbReference>
<dbReference type="PANTHER" id="PTHR38422">
    <property type="entry name" value="SOMETHING ABOUT SILENCING PROTEIN 4"/>
    <property type="match status" value="1"/>
</dbReference>